<dbReference type="Proteomes" id="UP000053144">
    <property type="component" value="Unassembled WGS sequence"/>
</dbReference>
<organism evidence="1 2">
    <name type="scientific">Phaseolus angularis</name>
    <name type="common">Azuki bean</name>
    <name type="synonym">Vigna angularis</name>
    <dbReference type="NCBI Taxonomy" id="3914"/>
    <lineage>
        <taxon>Eukaryota</taxon>
        <taxon>Viridiplantae</taxon>
        <taxon>Streptophyta</taxon>
        <taxon>Embryophyta</taxon>
        <taxon>Tracheophyta</taxon>
        <taxon>Spermatophyta</taxon>
        <taxon>Magnoliopsida</taxon>
        <taxon>eudicotyledons</taxon>
        <taxon>Gunneridae</taxon>
        <taxon>Pentapetalae</taxon>
        <taxon>rosids</taxon>
        <taxon>fabids</taxon>
        <taxon>Fabales</taxon>
        <taxon>Fabaceae</taxon>
        <taxon>Papilionoideae</taxon>
        <taxon>50 kb inversion clade</taxon>
        <taxon>NPAAA clade</taxon>
        <taxon>indigoferoid/millettioid clade</taxon>
        <taxon>Phaseoleae</taxon>
        <taxon>Vigna</taxon>
    </lineage>
</organism>
<dbReference type="EMBL" id="KQ258493">
    <property type="protein sequence ID" value="KOM29441.1"/>
    <property type="molecule type" value="Genomic_DNA"/>
</dbReference>
<protein>
    <submittedName>
        <fullName evidence="1">Uncharacterized protein</fullName>
    </submittedName>
</protein>
<proteinExistence type="predicted"/>
<reference evidence="2" key="1">
    <citation type="journal article" date="2015" name="Proc. Natl. Acad. Sci. U.S.A.">
        <title>Genome sequencing of adzuki bean (Vigna angularis) provides insight into high starch and low fat accumulation and domestication.</title>
        <authorList>
            <person name="Yang K."/>
            <person name="Tian Z."/>
            <person name="Chen C."/>
            <person name="Luo L."/>
            <person name="Zhao B."/>
            <person name="Wang Z."/>
            <person name="Yu L."/>
            <person name="Li Y."/>
            <person name="Sun Y."/>
            <person name="Li W."/>
            <person name="Chen Y."/>
            <person name="Li Y."/>
            <person name="Zhang Y."/>
            <person name="Ai D."/>
            <person name="Zhao J."/>
            <person name="Shang C."/>
            <person name="Ma Y."/>
            <person name="Wu B."/>
            <person name="Wang M."/>
            <person name="Gao L."/>
            <person name="Sun D."/>
            <person name="Zhang P."/>
            <person name="Guo F."/>
            <person name="Wang W."/>
            <person name="Li Y."/>
            <person name="Wang J."/>
            <person name="Varshney R.K."/>
            <person name="Wang J."/>
            <person name="Ling H.Q."/>
            <person name="Wan P."/>
        </authorList>
    </citation>
    <scope>NUCLEOTIDE SEQUENCE</scope>
    <source>
        <strain evidence="2">cv. Jingnong 6</strain>
    </source>
</reference>
<sequence>MAVFELMSWLKHNGGSKLWQPTPTTLGEDHYEGESRADIAVELQWRKVNFDYPHLRPLEKITTRVLKLGKSEKEENKGFRAKSKCEREYLIFTLIDQRKWRHANSGSQRL</sequence>
<gene>
    <name evidence="1" type="ORF">LR48_Vigan687s000200</name>
</gene>
<evidence type="ECO:0000313" key="1">
    <source>
        <dbReference type="EMBL" id="KOM29441.1"/>
    </source>
</evidence>
<name>A0A0L9TG64_PHAAN</name>
<evidence type="ECO:0000313" key="2">
    <source>
        <dbReference type="Proteomes" id="UP000053144"/>
    </source>
</evidence>
<accession>A0A0L9TG64</accession>
<dbReference type="Gramene" id="KOM29441">
    <property type="protein sequence ID" value="KOM29441"/>
    <property type="gene ID" value="LR48_Vigan687s000200"/>
</dbReference>
<dbReference type="AlphaFoldDB" id="A0A0L9TG64"/>